<dbReference type="AlphaFoldDB" id="S9P517"/>
<reference evidence="2" key="1">
    <citation type="submission" date="2013-05" db="EMBL/GenBank/DDBJ databases">
        <title>Genome assembly of Cystobacter fuscus DSM 2262.</title>
        <authorList>
            <person name="Sharma G."/>
            <person name="Khatri I."/>
            <person name="Kaur C."/>
            <person name="Mayilraj S."/>
            <person name="Subramanian S."/>
        </authorList>
    </citation>
    <scope>NUCLEOTIDE SEQUENCE [LARGE SCALE GENOMIC DNA]</scope>
    <source>
        <strain evidence="2">DSM 2262</strain>
    </source>
</reference>
<feature type="compositionally biased region" description="Gly residues" evidence="1">
    <location>
        <begin position="64"/>
        <end position="86"/>
    </location>
</feature>
<evidence type="ECO:0000256" key="1">
    <source>
        <dbReference type="SAM" id="MobiDB-lite"/>
    </source>
</evidence>
<proteinExistence type="predicted"/>
<gene>
    <name evidence="2" type="ORF">D187_004047</name>
</gene>
<dbReference type="Proteomes" id="UP000011682">
    <property type="component" value="Unassembled WGS sequence"/>
</dbReference>
<evidence type="ECO:0000313" key="3">
    <source>
        <dbReference type="Proteomes" id="UP000011682"/>
    </source>
</evidence>
<feature type="region of interest" description="Disordered" evidence="1">
    <location>
        <begin position="39"/>
        <end position="86"/>
    </location>
</feature>
<organism evidence="2 3">
    <name type="scientific">Cystobacter fuscus (strain ATCC 25194 / DSM 2262 / NBRC 100088 / M29)</name>
    <dbReference type="NCBI Taxonomy" id="1242864"/>
    <lineage>
        <taxon>Bacteria</taxon>
        <taxon>Pseudomonadati</taxon>
        <taxon>Myxococcota</taxon>
        <taxon>Myxococcia</taxon>
        <taxon>Myxococcales</taxon>
        <taxon>Cystobacterineae</taxon>
        <taxon>Archangiaceae</taxon>
        <taxon>Cystobacter</taxon>
    </lineage>
</organism>
<name>S9P517_CYSF2</name>
<dbReference type="RefSeq" id="WP_002630495.1">
    <property type="nucleotide sequence ID" value="NZ_ANAH02000025.1"/>
</dbReference>
<sequence>MADLPQGRRPSQRTTRPLLLATAGVALVKMASGCLISGNLVAPPPCDDNPNNEPYCEPGPDAGVDGGLDAGSDGGTGDGGTADGGQ</sequence>
<dbReference type="EMBL" id="ANAH02000025">
    <property type="protein sequence ID" value="EPX58291.1"/>
    <property type="molecule type" value="Genomic_DNA"/>
</dbReference>
<accession>S9P517</accession>
<dbReference type="OrthoDB" id="9957125at2"/>
<protein>
    <submittedName>
        <fullName evidence="2">Uncharacterized protein</fullName>
    </submittedName>
</protein>
<keyword evidence="3" id="KW-1185">Reference proteome</keyword>
<feature type="compositionally biased region" description="Low complexity" evidence="1">
    <location>
        <begin position="48"/>
        <end position="63"/>
    </location>
</feature>
<evidence type="ECO:0000313" key="2">
    <source>
        <dbReference type="EMBL" id="EPX58291.1"/>
    </source>
</evidence>
<comment type="caution">
    <text evidence="2">The sequence shown here is derived from an EMBL/GenBank/DDBJ whole genome shotgun (WGS) entry which is preliminary data.</text>
</comment>